<dbReference type="InterPro" id="IPR001138">
    <property type="entry name" value="Zn2Cys6_DnaBD"/>
</dbReference>
<dbReference type="SUPFAM" id="SSF57701">
    <property type="entry name" value="Zn2/Cys6 DNA-binding domain"/>
    <property type="match status" value="1"/>
</dbReference>
<feature type="domain" description="Zn(2)-C6 fungal-type" evidence="6">
    <location>
        <begin position="39"/>
        <end position="71"/>
    </location>
</feature>
<evidence type="ECO:0000256" key="1">
    <source>
        <dbReference type="ARBA" id="ARBA00023015"/>
    </source>
</evidence>
<dbReference type="HOGENOM" id="CLU_103811_0_0_1"/>
<sequence>MSHQAPPRPFRPIAPRTALDTPPAGPVAEECKVRRASTACRECQRRRTKCSANSTGAPCSECALHGRDCIVDEYADKRRKVARDRIQEELAYYREFVQQLLAAIRHGNRTDVDVIINVIRSGASLEKIHLIVAQSLSHTNEADGLEIRVCDPNKEPDGISGNSSPDAKEPDGISGNSSPDAKEPDGVSGNSSPDAKEPDGVSAEASPVVNEPNGGPLESSPDAGLSAILNNDS</sequence>
<protein>
    <submittedName>
        <fullName evidence="7">C6 finger domain protein, putative</fullName>
    </submittedName>
</protein>
<name>B0Y7P2_ASPFC</name>
<dbReference type="GO" id="GO:0003677">
    <property type="term" value="F:DNA binding"/>
    <property type="evidence" value="ECO:0007669"/>
    <property type="project" value="UniProtKB-KW"/>
</dbReference>
<evidence type="ECO:0000256" key="5">
    <source>
        <dbReference type="SAM" id="MobiDB-lite"/>
    </source>
</evidence>
<feature type="region of interest" description="Disordered" evidence="5">
    <location>
        <begin position="1"/>
        <end position="26"/>
    </location>
</feature>
<keyword evidence="3" id="KW-0804">Transcription</keyword>
<evidence type="ECO:0000313" key="7">
    <source>
        <dbReference type="EMBL" id="EDP49423.1"/>
    </source>
</evidence>
<dbReference type="GO" id="GO:0000981">
    <property type="term" value="F:DNA-binding transcription factor activity, RNA polymerase II-specific"/>
    <property type="evidence" value="ECO:0007669"/>
    <property type="project" value="InterPro"/>
</dbReference>
<feature type="region of interest" description="Disordered" evidence="5">
    <location>
        <begin position="147"/>
        <end position="233"/>
    </location>
</feature>
<evidence type="ECO:0000313" key="8">
    <source>
        <dbReference type="Proteomes" id="UP000001699"/>
    </source>
</evidence>
<dbReference type="AlphaFoldDB" id="B0Y7P2"/>
<evidence type="ECO:0000256" key="2">
    <source>
        <dbReference type="ARBA" id="ARBA00023125"/>
    </source>
</evidence>
<feature type="compositionally biased region" description="Basic and acidic residues" evidence="5">
    <location>
        <begin position="147"/>
        <end position="157"/>
    </location>
</feature>
<evidence type="ECO:0000256" key="4">
    <source>
        <dbReference type="ARBA" id="ARBA00023242"/>
    </source>
</evidence>
<dbReference type="VEuPathDB" id="FungiDB:AFUB_074500"/>
<evidence type="ECO:0000259" key="6">
    <source>
        <dbReference type="PROSITE" id="PS50048"/>
    </source>
</evidence>
<keyword evidence="8" id="KW-1185">Reference proteome</keyword>
<accession>B0Y7P2</accession>
<dbReference type="EMBL" id="DS499599">
    <property type="protein sequence ID" value="EDP49423.1"/>
    <property type="molecule type" value="Genomic_DNA"/>
</dbReference>
<dbReference type="PANTHER" id="PTHR47256">
    <property type="entry name" value="ZN(II)2CYS6 TRANSCRIPTION FACTOR (EUROFUNG)-RELATED"/>
    <property type="match status" value="1"/>
</dbReference>
<dbReference type="CDD" id="cd00067">
    <property type="entry name" value="GAL4"/>
    <property type="match status" value="1"/>
</dbReference>
<dbReference type="InterPro" id="IPR036864">
    <property type="entry name" value="Zn2-C6_fun-type_DNA-bd_sf"/>
</dbReference>
<keyword evidence="1" id="KW-0805">Transcription regulation</keyword>
<keyword evidence="2" id="KW-0238">DNA-binding</keyword>
<proteinExistence type="predicted"/>
<dbReference type="PROSITE" id="PS50048">
    <property type="entry name" value="ZN2_CY6_FUNGAL_2"/>
    <property type="match status" value="1"/>
</dbReference>
<gene>
    <name evidence="7" type="ORF">AFUB_074500</name>
</gene>
<evidence type="ECO:0000256" key="3">
    <source>
        <dbReference type="ARBA" id="ARBA00023163"/>
    </source>
</evidence>
<dbReference type="Pfam" id="PF00172">
    <property type="entry name" value="Zn_clus"/>
    <property type="match status" value="1"/>
</dbReference>
<reference evidence="7 8" key="1">
    <citation type="journal article" date="2008" name="PLoS Genet.">
        <title>Genomic islands in the pathogenic filamentous fungus Aspergillus fumigatus.</title>
        <authorList>
            <person name="Fedorova N.D."/>
            <person name="Khaldi N."/>
            <person name="Joardar V.S."/>
            <person name="Maiti R."/>
            <person name="Amedeo P."/>
            <person name="Anderson M.J."/>
            <person name="Crabtree J."/>
            <person name="Silva J.C."/>
            <person name="Badger J.H."/>
            <person name="Albarraq A."/>
            <person name="Angiuoli S."/>
            <person name="Bussey H."/>
            <person name="Bowyer P."/>
            <person name="Cotty P.J."/>
            <person name="Dyer P.S."/>
            <person name="Egan A."/>
            <person name="Galens K."/>
            <person name="Fraser-Liggett C.M."/>
            <person name="Haas B.J."/>
            <person name="Inman J.M."/>
            <person name="Kent R."/>
            <person name="Lemieux S."/>
            <person name="Malavazi I."/>
            <person name="Orvis J."/>
            <person name="Roemer T."/>
            <person name="Ronning C.M."/>
            <person name="Sundaram J.P."/>
            <person name="Sutton G."/>
            <person name="Turner G."/>
            <person name="Venter J.C."/>
            <person name="White O.R."/>
            <person name="Whitty B.R."/>
            <person name="Youngman P."/>
            <person name="Wolfe K.H."/>
            <person name="Goldman G.H."/>
            <person name="Wortman J.R."/>
            <person name="Jiang B."/>
            <person name="Denning D.W."/>
            <person name="Nierman W.C."/>
        </authorList>
    </citation>
    <scope>NUCLEOTIDE SEQUENCE [LARGE SCALE GENOMIC DNA]</scope>
    <source>
        <strain evidence="8">CBS 144.89 / FGSC A1163 / CEA10</strain>
    </source>
</reference>
<dbReference type="OrthoDB" id="4356994at2759"/>
<keyword evidence="4" id="KW-0539">Nucleus</keyword>
<dbReference type="SMART" id="SM00066">
    <property type="entry name" value="GAL4"/>
    <property type="match status" value="1"/>
</dbReference>
<dbReference type="InterPro" id="IPR053187">
    <property type="entry name" value="Notoamide_regulator"/>
</dbReference>
<feature type="compositionally biased region" description="Pro residues" evidence="5">
    <location>
        <begin position="1"/>
        <end position="12"/>
    </location>
</feature>
<dbReference type="Proteomes" id="UP000001699">
    <property type="component" value="Unassembled WGS sequence"/>
</dbReference>
<dbReference type="PANTHER" id="PTHR47256:SF1">
    <property type="entry name" value="ZN(II)2CYS6 TRANSCRIPTION FACTOR (EUROFUNG)"/>
    <property type="match status" value="1"/>
</dbReference>
<dbReference type="Gene3D" id="4.10.240.10">
    <property type="entry name" value="Zn(2)-C6 fungal-type DNA-binding domain"/>
    <property type="match status" value="1"/>
</dbReference>
<dbReference type="GO" id="GO:0008270">
    <property type="term" value="F:zinc ion binding"/>
    <property type="evidence" value="ECO:0007669"/>
    <property type="project" value="InterPro"/>
</dbReference>
<organism evidence="7 8">
    <name type="scientific">Aspergillus fumigatus (strain CBS 144.89 / FGSC A1163 / CEA10)</name>
    <name type="common">Neosartorya fumigata</name>
    <dbReference type="NCBI Taxonomy" id="451804"/>
    <lineage>
        <taxon>Eukaryota</taxon>
        <taxon>Fungi</taxon>
        <taxon>Dikarya</taxon>
        <taxon>Ascomycota</taxon>
        <taxon>Pezizomycotina</taxon>
        <taxon>Eurotiomycetes</taxon>
        <taxon>Eurotiomycetidae</taxon>
        <taxon>Eurotiales</taxon>
        <taxon>Aspergillaceae</taxon>
        <taxon>Aspergillus</taxon>
        <taxon>Aspergillus subgen. Fumigati</taxon>
    </lineage>
</organism>